<accession>A0A645F374</accession>
<proteinExistence type="predicted"/>
<name>A0A645F374_9ZZZZ</name>
<dbReference type="AlphaFoldDB" id="A0A645F374"/>
<sequence>MTAAQATIGPQYNLAIANAIANAIAGLFRAEAPVSAVKAKVNFTLATLPLEGEALTIGEESYVFTATPTLDNHIQIGIDAAATKATLLSVITDESAGYTVALGDGGIVVFSSKTAGASGNAIAVSDTLTAEGDGFDAASLSGGVDGTVANANQFFIDETALWIAYKPCTVSESFFKQIVTF</sequence>
<comment type="caution">
    <text evidence="1">The sequence shown here is derived from an EMBL/GenBank/DDBJ whole genome shotgun (WGS) entry which is preliminary data.</text>
</comment>
<gene>
    <name evidence="1" type="ORF">SDC9_156063</name>
</gene>
<organism evidence="1">
    <name type="scientific">bioreactor metagenome</name>
    <dbReference type="NCBI Taxonomy" id="1076179"/>
    <lineage>
        <taxon>unclassified sequences</taxon>
        <taxon>metagenomes</taxon>
        <taxon>ecological metagenomes</taxon>
    </lineage>
</organism>
<reference evidence="1" key="1">
    <citation type="submission" date="2019-08" db="EMBL/GenBank/DDBJ databases">
        <authorList>
            <person name="Kucharzyk K."/>
            <person name="Murdoch R.W."/>
            <person name="Higgins S."/>
            <person name="Loffler F."/>
        </authorList>
    </citation>
    <scope>NUCLEOTIDE SEQUENCE</scope>
</reference>
<protein>
    <submittedName>
        <fullName evidence="1">Uncharacterized protein</fullName>
    </submittedName>
</protein>
<dbReference type="EMBL" id="VSSQ01054870">
    <property type="protein sequence ID" value="MPN08778.1"/>
    <property type="molecule type" value="Genomic_DNA"/>
</dbReference>
<evidence type="ECO:0000313" key="1">
    <source>
        <dbReference type="EMBL" id="MPN08778.1"/>
    </source>
</evidence>